<dbReference type="InterPro" id="IPR020269">
    <property type="entry name" value="Phage_Mu_Releasin"/>
</dbReference>
<feature type="coiled-coil region" evidence="1">
    <location>
        <begin position="31"/>
        <end position="58"/>
    </location>
</feature>
<organism evidence="3 4">
    <name type="scientific">Neorhizobium galegae bv. officinalis</name>
    <dbReference type="NCBI Taxonomy" id="323656"/>
    <lineage>
        <taxon>Bacteria</taxon>
        <taxon>Pseudomonadati</taxon>
        <taxon>Pseudomonadota</taxon>
        <taxon>Alphaproteobacteria</taxon>
        <taxon>Hyphomicrobiales</taxon>
        <taxon>Rhizobiaceae</taxon>
        <taxon>Rhizobium/Agrobacterium group</taxon>
        <taxon>Neorhizobium</taxon>
    </lineage>
</organism>
<keyword evidence="2" id="KW-0812">Transmembrane</keyword>
<gene>
    <name evidence="3" type="ORF">NGAL_HAMBI1145_09710</name>
</gene>
<accession>A0A0T7FAZ0</accession>
<feature type="transmembrane region" description="Helical" evidence="2">
    <location>
        <begin position="6"/>
        <end position="23"/>
    </location>
</feature>
<dbReference type="EMBL" id="CCRH01000002">
    <property type="protein sequence ID" value="CDZ32200.1"/>
    <property type="molecule type" value="Genomic_DNA"/>
</dbReference>
<keyword evidence="2" id="KW-1133">Transmembrane helix</keyword>
<reference evidence="3 4" key="1">
    <citation type="submission" date="2014-08" db="EMBL/GenBank/DDBJ databases">
        <authorList>
            <person name="Chen Y.-H."/>
        </authorList>
    </citation>
    <scope>NUCLEOTIDE SEQUENCE [LARGE SCALE GENOMIC DNA]</scope>
</reference>
<dbReference type="AlphaFoldDB" id="A0A0T7FAZ0"/>
<name>A0A0T7FAZ0_NEOGA</name>
<protein>
    <submittedName>
        <fullName evidence="3">Kinesin protein</fullName>
    </submittedName>
</protein>
<evidence type="ECO:0000313" key="3">
    <source>
        <dbReference type="EMBL" id="CDZ32200.1"/>
    </source>
</evidence>
<evidence type="ECO:0000313" key="4">
    <source>
        <dbReference type="Proteomes" id="UP000046176"/>
    </source>
</evidence>
<dbReference type="Proteomes" id="UP000046176">
    <property type="component" value="Unassembled WGS sequence"/>
</dbReference>
<keyword evidence="1" id="KW-0175">Coiled coil</keyword>
<dbReference type="OrthoDB" id="7857886at2"/>
<evidence type="ECO:0000256" key="1">
    <source>
        <dbReference type="SAM" id="Coils"/>
    </source>
</evidence>
<dbReference type="RefSeq" id="WP_046665218.1">
    <property type="nucleotide sequence ID" value="NZ_CCRH01000002.1"/>
</dbReference>
<evidence type="ECO:0000256" key="2">
    <source>
        <dbReference type="SAM" id="Phobius"/>
    </source>
</evidence>
<sequence>MEISVLLPWVSGAISVITLLTLLKNMLSSGEKKLEERATKVENKLVEHDRRIQAIESDLKHLPDRETTHRIEMTMAQIMGRLDAQDATLAGRFEAMDERLKPIQAIGERLQDALIEQARNAA</sequence>
<proteinExistence type="predicted"/>
<keyword evidence="2" id="KW-0472">Membrane</keyword>
<dbReference type="Pfam" id="PF10805">
    <property type="entry name" value="DUF2730"/>
    <property type="match status" value="1"/>
</dbReference>